<keyword evidence="13" id="KW-0812">Transmembrane</keyword>
<dbReference type="PANTHER" id="PTHR10638">
    <property type="entry name" value="COPPER AMINE OXIDASE"/>
    <property type="match status" value="1"/>
</dbReference>
<comment type="PTM">
    <text evidence="10 11">Topaquinone (TPQ) is generated by copper-dependent autoxidation of a specific tyrosyl residue.</text>
</comment>
<keyword evidence="18" id="KW-1185">Reference proteome</keyword>
<dbReference type="SUPFAM" id="SSF49998">
    <property type="entry name" value="Amine oxidase catalytic domain"/>
    <property type="match status" value="1"/>
</dbReference>
<dbReference type="PROSITE" id="PS01164">
    <property type="entry name" value="COPPER_AMINE_OXID_1"/>
    <property type="match status" value="1"/>
</dbReference>
<evidence type="ECO:0000256" key="3">
    <source>
        <dbReference type="ARBA" id="ARBA00011738"/>
    </source>
</evidence>
<dbReference type="InterPro" id="IPR049948">
    <property type="entry name" value="Cu_Am_ox_TPQ-bd"/>
</dbReference>
<dbReference type="GO" id="GO:0005507">
    <property type="term" value="F:copper ion binding"/>
    <property type="evidence" value="ECO:0007669"/>
    <property type="project" value="InterPro"/>
</dbReference>
<dbReference type="Pfam" id="PF02728">
    <property type="entry name" value="Cu_amine_oxidN3"/>
    <property type="match status" value="1"/>
</dbReference>
<dbReference type="InterPro" id="IPR015798">
    <property type="entry name" value="Cu_amine_oxidase_C"/>
</dbReference>
<comment type="similarity">
    <text evidence="2 11">Belongs to the copper/topaquinone oxidase family.</text>
</comment>
<feature type="domain" description="Copper amine oxidase N2-terminal" evidence="15">
    <location>
        <begin position="40"/>
        <end position="128"/>
    </location>
</feature>
<gene>
    <name evidence="17" type="ORF">R3W88_025596</name>
</gene>
<feature type="domain" description="Copper amine oxidase catalytic" evidence="14">
    <location>
        <begin position="257"/>
        <end position="674"/>
    </location>
</feature>
<keyword evidence="13" id="KW-0472">Membrane</keyword>
<evidence type="ECO:0000259" key="15">
    <source>
        <dbReference type="Pfam" id="PF02727"/>
    </source>
</evidence>
<accession>A0AAV9M3H6</accession>
<comment type="caution">
    <text evidence="17">The sequence shown here is derived from an EMBL/GenBank/DDBJ whole genome shotgun (WGS) entry which is preliminary data.</text>
</comment>
<dbReference type="SUPFAM" id="SSF54416">
    <property type="entry name" value="Amine oxidase N-terminal region"/>
    <property type="match status" value="2"/>
</dbReference>
<dbReference type="InterPro" id="IPR015800">
    <property type="entry name" value="Cu_amine_oxidase_N2"/>
</dbReference>
<dbReference type="GO" id="GO:0009308">
    <property type="term" value="P:amine metabolic process"/>
    <property type="evidence" value="ECO:0007669"/>
    <property type="project" value="UniProtKB-UniRule"/>
</dbReference>
<dbReference type="EMBL" id="JAWPEI010000003">
    <property type="protein sequence ID" value="KAK4732608.1"/>
    <property type="molecule type" value="Genomic_DNA"/>
</dbReference>
<evidence type="ECO:0000313" key="17">
    <source>
        <dbReference type="EMBL" id="KAK4732608.1"/>
    </source>
</evidence>
<evidence type="ECO:0000256" key="12">
    <source>
        <dbReference type="SAM" id="MobiDB-lite"/>
    </source>
</evidence>
<dbReference type="FunFam" id="2.70.98.20:FF:000004">
    <property type="entry name" value="Amine oxidase"/>
    <property type="match status" value="1"/>
</dbReference>
<evidence type="ECO:0000256" key="6">
    <source>
        <dbReference type="ARBA" id="ARBA00023002"/>
    </source>
</evidence>
<feature type="modified residue" description="2',4',5'-topaquinone" evidence="10">
    <location>
        <position position="424"/>
    </location>
</feature>
<dbReference type="GO" id="GO:0048038">
    <property type="term" value="F:quinone binding"/>
    <property type="evidence" value="ECO:0007669"/>
    <property type="project" value="InterPro"/>
</dbReference>
<dbReference type="InterPro" id="IPR049947">
    <property type="entry name" value="Cu_Am_Ox_Cu-bd"/>
</dbReference>
<dbReference type="Proteomes" id="UP001311915">
    <property type="component" value="Unassembled WGS sequence"/>
</dbReference>
<evidence type="ECO:0000256" key="13">
    <source>
        <dbReference type="SAM" id="Phobius"/>
    </source>
</evidence>
<keyword evidence="8" id="KW-1015">Disulfide bond</keyword>
<evidence type="ECO:0000256" key="8">
    <source>
        <dbReference type="ARBA" id="ARBA00023157"/>
    </source>
</evidence>
<protein>
    <recommendedName>
        <fullName evidence="11">Amine oxidase</fullName>
        <ecNumber evidence="11">1.4.3.-</ecNumber>
    </recommendedName>
</protein>
<evidence type="ECO:0000259" key="16">
    <source>
        <dbReference type="Pfam" id="PF02728"/>
    </source>
</evidence>
<dbReference type="Pfam" id="PF02727">
    <property type="entry name" value="Cu_amine_oxidN2"/>
    <property type="match status" value="1"/>
</dbReference>
<feature type="region of interest" description="Disordered" evidence="12">
    <location>
        <begin position="240"/>
        <end position="259"/>
    </location>
</feature>
<name>A0AAV9M3H6_9SOLN</name>
<reference evidence="17 18" key="1">
    <citation type="submission" date="2023-10" db="EMBL/GenBank/DDBJ databases">
        <title>Genome-Wide Identification Analysis in wild type Solanum Pinnatisectum Reveals Some Genes Defensing Phytophthora Infestans.</title>
        <authorList>
            <person name="Sun C."/>
        </authorList>
    </citation>
    <scope>NUCLEOTIDE SEQUENCE [LARGE SCALE GENOMIC DNA]</scope>
    <source>
        <strain evidence="17">LQN</strain>
        <tissue evidence="17">Leaf</tissue>
    </source>
</reference>
<evidence type="ECO:0000259" key="14">
    <source>
        <dbReference type="Pfam" id="PF01179"/>
    </source>
</evidence>
<dbReference type="PROSITE" id="PS01165">
    <property type="entry name" value="COPPER_AMINE_OXID_2"/>
    <property type="match status" value="1"/>
</dbReference>
<comment type="cofactor">
    <cofactor evidence="1">
        <name>Cu cation</name>
        <dbReference type="ChEBI" id="CHEBI:23378"/>
    </cofactor>
</comment>
<dbReference type="FunFam" id="3.10.450.40:FF:000005">
    <property type="entry name" value="Amine oxidase"/>
    <property type="match status" value="1"/>
</dbReference>
<evidence type="ECO:0000313" key="18">
    <source>
        <dbReference type="Proteomes" id="UP001311915"/>
    </source>
</evidence>
<evidence type="ECO:0000256" key="4">
    <source>
        <dbReference type="ARBA" id="ARBA00022723"/>
    </source>
</evidence>
<feature type="active site" description="Schiff-base intermediate with substrate; via topaquinone" evidence="9">
    <location>
        <position position="424"/>
    </location>
</feature>
<proteinExistence type="inferred from homology"/>
<dbReference type="EC" id="1.4.3.-" evidence="11"/>
<dbReference type="GO" id="GO:0008131">
    <property type="term" value="F:primary methylamine oxidase activity"/>
    <property type="evidence" value="ECO:0007669"/>
    <property type="project" value="InterPro"/>
</dbReference>
<dbReference type="Gene3D" id="3.10.450.40">
    <property type="match status" value="2"/>
</dbReference>
<evidence type="ECO:0000256" key="9">
    <source>
        <dbReference type="PIRSR" id="PIRSR600269-50"/>
    </source>
</evidence>
<dbReference type="PANTHER" id="PTHR10638:SF71">
    <property type="entry name" value="AMINE OXIDASE"/>
    <property type="match status" value="1"/>
</dbReference>
<feature type="active site" description="Proton acceptor" evidence="9">
    <location>
        <position position="336"/>
    </location>
</feature>
<dbReference type="InterPro" id="IPR016182">
    <property type="entry name" value="Cu_amine_oxidase_N-reg"/>
</dbReference>
<keyword evidence="4 11" id="KW-0479">Metal-binding</keyword>
<evidence type="ECO:0000256" key="2">
    <source>
        <dbReference type="ARBA" id="ARBA00007983"/>
    </source>
</evidence>
<dbReference type="AlphaFoldDB" id="A0AAV9M3H6"/>
<evidence type="ECO:0000256" key="1">
    <source>
        <dbReference type="ARBA" id="ARBA00001935"/>
    </source>
</evidence>
<dbReference type="InterPro" id="IPR000269">
    <property type="entry name" value="Cu_amine_oxidase"/>
</dbReference>
<comment type="subunit">
    <text evidence="3">Homodimer.</text>
</comment>
<keyword evidence="6 11" id="KW-0560">Oxidoreductase</keyword>
<comment type="cofactor">
    <cofactor evidence="11">
        <name>Cu cation</name>
        <dbReference type="ChEBI" id="CHEBI:23378"/>
    </cofactor>
    <text evidence="11">Contains 1 topaquinone per subunit.</text>
</comment>
<evidence type="ECO:0000256" key="7">
    <source>
        <dbReference type="ARBA" id="ARBA00023008"/>
    </source>
</evidence>
<feature type="domain" description="Copper amine oxidase N3-terminal" evidence="16">
    <location>
        <begin position="135"/>
        <end position="233"/>
    </location>
</feature>
<dbReference type="InterPro" id="IPR036460">
    <property type="entry name" value="Cu_amine_oxidase_C_sf"/>
</dbReference>
<dbReference type="InterPro" id="IPR015802">
    <property type="entry name" value="Cu_amine_oxidase_N3"/>
</dbReference>
<feature type="transmembrane region" description="Helical" evidence="13">
    <location>
        <begin position="12"/>
        <end position="31"/>
    </location>
</feature>
<evidence type="ECO:0000256" key="11">
    <source>
        <dbReference type="RuleBase" id="RU000672"/>
    </source>
</evidence>
<keyword evidence="7 11" id="KW-0186">Copper</keyword>
<sequence length="674" mass="77002">MDQQILRFITSQLTMPLFFKISLFFFFFFVISSSPLQYNHPLESLTLFELTQVTNIVKNSYFPLNVTFHYVGLNEPNKQLVLSWLSSTHHHTKSTTPPREAIVITLIDQKTHEIIVDLSSVSILSDKIYDGHGYPMLTLQEQTTADELAFSYPPFISSIKKRRLKLKEVVCQGFAVGWYGEKRKSTNRMVKVMCYYLDGTVNLYMRPIEGITITVLLDQMTIASYIDRLIVPVPKANGTDYMGSKRQRSSHESKSTKIVQPDGPSFTLDNGNTVRWGNWKFHIAYDMRAGMIISLASIFDADKEEFRSVLYRGFVSEVFVPYMDMTEEWYYRTYFDAGEYGFGLCAVELEPSKDCPENAKFIDGYFISQDGTPGKMPNVICIFERYAGDIMWRHTELAIPGKKIRKVRPEVSLVVRMVSTVGNYDYITDYEFKQSGTIKVTVGLTGLLEVRGSIYTHNDQIKEEVYGTLIAENTLGAYHDHFFTYHLDLDVDGHENSFVKNNLKTRRAINKSSPRKSYWTVVSETAETESDAKIQLGSSRGAFELVVVNPNKKTEVGNEIGYCLIPGGSATSPLLSDNDYPQIRGGFTKYNVWVTPYNKSEKWAGGLYTDQSHGDDTLAIWSLRDREIKNKDIVLWYTFGVHHVPKQEDFPIMPTLSTGFELKPTNFFQHNPVL</sequence>
<dbReference type="Pfam" id="PF01179">
    <property type="entry name" value="Cu_amine_oxid"/>
    <property type="match status" value="1"/>
</dbReference>
<keyword evidence="13" id="KW-1133">Transmembrane helix</keyword>
<dbReference type="FunFam" id="3.10.450.40:FF:000012">
    <property type="entry name" value="Amine oxidase"/>
    <property type="match status" value="1"/>
</dbReference>
<dbReference type="Gene3D" id="2.70.98.20">
    <property type="entry name" value="Copper amine oxidase, catalytic domain"/>
    <property type="match status" value="1"/>
</dbReference>
<organism evidence="17 18">
    <name type="scientific">Solanum pinnatisectum</name>
    <name type="common">tansyleaf nightshade</name>
    <dbReference type="NCBI Taxonomy" id="50273"/>
    <lineage>
        <taxon>Eukaryota</taxon>
        <taxon>Viridiplantae</taxon>
        <taxon>Streptophyta</taxon>
        <taxon>Embryophyta</taxon>
        <taxon>Tracheophyta</taxon>
        <taxon>Spermatophyta</taxon>
        <taxon>Magnoliopsida</taxon>
        <taxon>eudicotyledons</taxon>
        <taxon>Gunneridae</taxon>
        <taxon>Pentapetalae</taxon>
        <taxon>asterids</taxon>
        <taxon>lamiids</taxon>
        <taxon>Solanales</taxon>
        <taxon>Solanaceae</taxon>
        <taxon>Solanoideae</taxon>
        <taxon>Solaneae</taxon>
        <taxon>Solanum</taxon>
    </lineage>
</organism>
<keyword evidence="5 9" id="KW-0801">TPQ</keyword>
<evidence type="ECO:0000256" key="10">
    <source>
        <dbReference type="PIRSR" id="PIRSR600269-51"/>
    </source>
</evidence>
<evidence type="ECO:0000256" key="5">
    <source>
        <dbReference type="ARBA" id="ARBA00022772"/>
    </source>
</evidence>